<dbReference type="Proteomes" id="UP000789706">
    <property type="component" value="Unassembled WGS sequence"/>
</dbReference>
<dbReference type="EMBL" id="CAJVPK010000234">
    <property type="protein sequence ID" value="CAG8480076.1"/>
    <property type="molecule type" value="Genomic_DNA"/>
</dbReference>
<keyword evidence="6" id="KW-1185">Reference proteome</keyword>
<evidence type="ECO:0000256" key="1">
    <source>
        <dbReference type="ARBA" id="ARBA00004123"/>
    </source>
</evidence>
<dbReference type="GO" id="GO:0005634">
    <property type="term" value="C:nucleus"/>
    <property type="evidence" value="ECO:0007669"/>
    <property type="project" value="UniProtKB-SubCell"/>
</dbReference>
<organism evidence="5 6">
    <name type="scientific">Diversispora eburnea</name>
    <dbReference type="NCBI Taxonomy" id="1213867"/>
    <lineage>
        <taxon>Eukaryota</taxon>
        <taxon>Fungi</taxon>
        <taxon>Fungi incertae sedis</taxon>
        <taxon>Mucoromycota</taxon>
        <taxon>Glomeromycotina</taxon>
        <taxon>Glomeromycetes</taxon>
        <taxon>Diversisporales</taxon>
        <taxon>Diversisporaceae</taxon>
        <taxon>Diversispora</taxon>
    </lineage>
</organism>
<dbReference type="OrthoDB" id="185618at2759"/>
<dbReference type="SMART" id="SM00160">
    <property type="entry name" value="RanBD"/>
    <property type="match status" value="1"/>
</dbReference>
<sequence length="212" mass="24289">MIIDMNSSSRFSEISFSRLLSKTIISDKSKTKNTYESRIRKLEAKNVELSVRNQELETTNAKLMARIKELETRKSDHKKLDAAMKNLKDTIKNNINYVISAVNTLKVLTGEEDEVTLHTVRVKLFCMEEQWKERGVGSLKLNFSKSTVKAPRLVILNITLFNGMHVEKQDKFVRLFVYEGDKLVHLAIKLSNSKATDELYNAIIEAIPPTKN</sequence>
<dbReference type="PANTHER" id="PTHR23138">
    <property type="entry name" value="RAN BINDING PROTEIN"/>
    <property type="match status" value="1"/>
</dbReference>
<evidence type="ECO:0000259" key="4">
    <source>
        <dbReference type="PROSITE" id="PS50196"/>
    </source>
</evidence>
<comment type="subcellular location">
    <subcellularLocation>
        <location evidence="1">Nucleus</location>
    </subcellularLocation>
</comment>
<protein>
    <submittedName>
        <fullName evidence="5">5224_t:CDS:1</fullName>
    </submittedName>
</protein>
<gene>
    <name evidence="5" type="ORF">DEBURN_LOCUS3609</name>
</gene>
<dbReference type="Gene3D" id="2.30.29.30">
    <property type="entry name" value="Pleckstrin-homology domain (PH domain)/Phosphotyrosine-binding domain (PTB)"/>
    <property type="match status" value="1"/>
</dbReference>
<dbReference type="SUPFAM" id="SSF50729">
    <property type="entry name" value="PH domain-like"/>
    <property type="match status" value="1"/>
</dbReference>
<dbReference type="AlphaFoldDB" id="A0A9N8W9X7"/>
<name>A0A9N8W9X7_9GLOM</name>
<dbReference type="InterPro" id="IPR000156">
    <property type="entry name" value="Ran_bind_dom"/>
</dbReference>
<feature type="coiled-coil region" evidence="3">
    <location>
        <begin position="25"/>
        <end position="80"/>
    </location>
</feature>
<proteinExistence type="predicted"/>
<keyword evidence="3" id="KW-0175">Coiled coil</keyword>
<evidence type="ECO:0000256" key="2">
    <source>
        <dbReference type="ARBA" id="ARBA00023242"/>
    </source>
</evidence>
<comment type="caution">
    <text evidence="5">The sequence shown here is derived from an EMBL/GenBank/DDBJ whole genome shotgun (WGS) entry which is preliminary data.</text>
</comment>
<accession>A0A9N8W9X7</accession>
<dbReference type="PROSITE" id="PS50196">
    <property type="entry name" value="RANBD1"/>
    <property type="match status" value="1"/>
</dbReference>
<evidence type="ECO:0000313" key="5">
    <source>
        <dbReference type="EMBL" id="CAG8480076.1"/>
    </source>
</evidence>
<dbReference type="Pfam" id="PF00638">
    <property type="entry name" value="Ran_BP1"/>
    <property type="match status" value="1"/>
</dbReference>
<evidence type="ECO:0000313" key="6">
    <source>
        <dbReference type="Proteomes" id="UP000789706"/>
    </source>
</evidence>
<dbReference type="InterPro" id="IPR045255">
    <property type="entry name" value="RanBP1-like"/>
</dbReference>
<dbReference type="PANTHER" id="PTHR23138:SF142">
    <property type="entry name" value="RAN-BINDING PROTEIN 3B-RELATED"/>
    <property type="match status" value="1"/>
</dbReference>
<feature type="domain" description="RanBD1" evidence="4">
    <location>
        <begin position="94"/>
        <end position="155"/>
    </location>
</feature>
<dbReference type="InterPro" id="IPR011993">
    <property type="entry name" value="PH-like_dom_sf"/>
</dbReference>
<reference evidence="5" key="1">
    <citation type="submission" date="2021-06" db="EMBL/GenBank/DDBJ databases">
        <authorList>
            <person name="Kallberg Y."/>
            <person name="Tangrot J."/>
            <person name="Rosling A."/>
        </authorList>
    </citation>
    <scope>NUCLEOTIDE SEQUENCE</scope>
    <source>
        <strain evidence="5">AZ414A</strain>
    </source>
</reference>
<keyword evidence="2" id="KW-0539">Nucleus</keyword>
<evidence type="ECO:0000256" key="3">
    <source>
        <dbReference type="SAM" id="Coils"/>
    </source>
</evidence>